<sequence length="316" mass="34799">MDIRHLRAFVTVAENLHFSRSAEQLGVSAPTLTAQIQEVERLLDARLFNRTKRSVVLKPAGEAFLIEARSTLEQFERAINVGQRAGRGQVGRVEIGYVGSAAFFGVLQDQVQRFRNQWPDVMVNTKELPTEQLTALLEDGRIDVAFVRMPVHLPDAISSRILARDRFCLALPADHVLAKTDDAIRPSALASELFVLPEQALGVREVAKRGRFDPYIVSAPGSLVAVLTQVALGVGIAVIPSVLIQTIQLPNVVFREIAGPPIFSEVGALFRRHERLPIVCNLISQILETDGVRADAVERFRQTAPGPGERFDPFAS</sequence>
<dbReference type="Pfam" id="PF03466">
    <property type="entry name" value="LysR_substrate"/>
    <property type="match status" value="1"/>
</dbReference>
<dbReference type="FunFam" id="1.10.10.10:FF:000001">
    <property type="entry name" value="LysR family transcriptional regulator"/>
    <property type="match status" value="1"/>
</dbReference>
<proteinExistence type="inferred from homology"/>
<comment type="caution">
    <text evidence="6">The sequence shown here is derived from an EMBL/GenBank/DDBJ whole genome shotgun (WGS) entry which is preliminary data.</text>
</comment>
<evidence type="ECO:0000256" key="4">
    <source>
        <dbReference type="ARBA" id="ARBA00023163"/>
    </source>
</evidence>
<dbReference type="EMBL" id="LKEG01000026">
    <property type="protein sequence ID" value="OAJ50247.1"/>
    <property type="molecule type" value="Genomic_DNA"/>
</dbReference>
<dbReference type="PROSITE" id="PS50931">
    <property type="entry name" value="HTH_LYSR"/>
    <property type="match status" value="1"/>
</dbReference>
<dbReference type="Pfam" id="PF00126">
    <property type="entry name" value="HTH_1"/>
    <property type="match status" value="1"/>
</dbReference>
<dbReference type="GO" id="GO:0003700">
    <property type="term" value="F:DNA-binding transcription factor activity"/>
    <property type="evidence" value="ECO:0007669"/>
    <property type="project" value="InterPro"/>
</dbReference>
<dbReference type="PANTHER" id="PTHR30346:SF30">
    <property type="entry name" value="SMALL NEUTRAL PROTEASE REGULATORY PROTEIN"/>
    <property type="match status" value="1"/>
</dbReference>
<name>A0A9X5KZB6_PSEMA</name>
<dbReference type="SUPFAM" id="SSF53850">
    <property type="entry name" value="Periplasmic binding protein-like II"/>
    <property type="match status" value="1"/>
</dbReference>
<comment type="similarity">
    <text evidence="1">Belongs to the LysR transcriptional regulatory family.</text>
</comment>
<dbReference type="InterPro" id="IPR000847">
    <property type="entry name" value="LysR_HTH_N"/>
</dbReference>
<evidence type="ECO:0000313" key="7">
    <source>
        <dbReference type="Proteomes" id="UP000077563"/>
    </source>
</evidence>
<dbReference type="Gene3D" id="1.10.10.10">
    <property type="entry name" value="Winged helix-like DNA-binding domain superfamily/Winged helix DNA-binding domain"/>
    <property type="match status" value="1"/>
</dbReference>
<reference evidence="6 7" key="1">
    <citation type="submission" date="2015-09" db="EMBL/GenBank/DDBJ databases">
        <title>Genome sequence of Pseudomonas marginalis ICMP 3553.</title>
        <authorList>
            <person name="Visnovsky S."/>
            <person name="Lu A."/>
            <person name="Panda P."/>
            <person name="Pitman A."/>
        </authorList>
    </citation>
    <scope>NUCLEOTIDE SEQUENCE [LARGE SCALE GENOMIC DNA]</scope>
    <source>
        <strain evidence="6 7">ICMP 3553</strain>
    </source>
</reference>
<dbReference type="RefSeq" id="WP_064052805.1">
    <property type="nucleotide sequence ID" value="NZ_LKEG01000026.1"/>
</dbReference>
<dbReference type="AlphaFoldDB" id="A0A9X5KZB6"/>
<keyword evidence="2" id="KW-0805">Transcription regulation</keyword>
<dbReference type="GO" id="GO:0003677">
    <property type="term" value="F:DNA binding"/>
    <property type="evidence" value="ECO:0007669"/>
    <property type="project" value="UniProtKB-KW"/>
</dbReference>
<dbReference type="InterPro" id="IPR005119">
    <property type="entry name" value="LysR_subst-bd"/>
</dbReference>
<dbReference type="PANTHER" id="PTHR30346">
    <property type="entry name" value="TRANSCRIPTIONAL DUAL REGULATOR HCAR-RELATED"/>
    <property type="match status" value="1"/>
</dbReference>
<keyword evidence="4" id="KW-0804">Transcription</keyword>
<accession>A0A9X5KZB6</accession>
<evidence type="ECO:0000256" key="2">
    <source>
        <dbReference type="ARBA" id="ARBA00023015"/>
    </source>
</evidence>
<organism evidence="6 7">
    <name type="scientific">Pseudomonas marginalis</name>
    <name type="common">Pseudomonas panacis</name>
    <dbReference type="NCBI Taxonomy" id="298"/>
    <lineage>
        <taxon>Bacteria</taxon>
        <taxon>Pseudomonadati</taxon>
        <taxon>Pseudomonadota</taxon>
        <taxon>Gammaproteobacteria</taxon>
        <taxon>Pseudomonadales</taxon>
        <taxon>Pseudomonadaceae</taxon>
        <taxon>Pseudomonas</taxon>
    </lineage>
</organism>
<dbReference type="SUPFAM" id="SSF46785">
    <property type="entry name" value="Winged helix' DNA-binding domain"/>
    <property type="match status" value="1"/>
</dbReference>
<feature type="domain" description="HTH lysR-type" evidence="5">
    <location>
        <begin position="1"/>
        <end position="58"/>
    </location>
</feature>
<gene>
    <name evidence="6" type="ORF">AO064_17490</name>
</gene>
<dbReference type="GO" id="GO:0032993">
    <property type="term" value="C:protein-DNA complex"/>
    <property type="evidence" value="ECO:0007669"/>
    <property type="project" value="TreeGrafter"/>
</dbReference>
<evidence type="ECO:0000259" key="5">
    <source>
        <dbReference type="PROSITE" id="PS50931"/>
    </source>
</evidence>
<dbReference type="Proteomes" id="UP000077563">
    <property type="component" value="Unassembled WGS sequence"/>
</dbReference>
<evidence type="ECO:0000256" key="1">
    <source>
        <dbReference type="ARBA" id="ARBA00009437"/>
    </source>
</evidence>
<protein>
    <submittedName>
        <fullName evidence="6">LysR family transcriptional regulator</fullName>
    </submittedName>
</protein>
<evidence type="ECO:0000313" key="6">
    <source>
        <dbReference type="EMBL" id="OAJ50247.1"/>
    </source>
</evidence>
<dbReference type="Gene3D" id="3.40.190.10">
    <property type="entry name" value="Periplasmic binding protein-like II"/>
    <property type="match status" value="2"/>
</dbReference>
<evidence type="ECO:0000256" key="3">
    <source>
        <dbReference type="ARBA" id="ARBA00023125"/>
    </source>
</evidence>
<dbReference type="CDD" id="cd08414">
    <property type="entry name" value="PBP2_LTTR_aromatics_like"/>
    <property type="match status" value="1"/>
</dbReference>
<dbReference type="InterPro" id="IPR036390">
    <property type="entry name" value="WH_DNA-bd_sf"/>
</dbReference>
<keyword evidence="3" id="KW-0238">DNA-binding</keyword>
<dbReference type="InterPro" id="IPR036388">
    <property type="entry name" value="WH-like_DNA-bd_sf"/>
</dbReference>